<feature type="compositionally biased region" description="Basic and acidic residues" evidence="9">
    <location>
        <begin position="308"/>
        <end position="323"/>
    </location>
</feature>
<dbReference type="PRINTS" id="PR00707">
    <property type="entry name" value="UBCTHYDRLASE"/>
</dbReference>
<accession>A0A9P5MZ83</accession>
<keyword evidence="5 7" id="KW-0378">Hydrolase</keyword>
<reference evidence="11" key="1">
    <citation type="submission" date="2019-10" db="EMBL/GenBank/DDBJ databases">
        <authorList>
            <consortium name="DOE Joint Genome Institute"/>
            <person name="Kuo A."/>
            <person name="Miyauchi S."/>
            <person name="Kiss E."/>
            <person name="Drula E."/>
            <person name="Kohler A."/>
            <person name="Sanchez-Garcia M."/>
            <person name="Andreopoulos B."/>
            <person name="Barry K.W."/>
            <person name="Bonito G."/>
            <person name="Buee M."/>
            <person name="Carver A."/>
            <person name="Chen C."/>
            <person name="Cichocki N."/>
            <person name="Clum A."/>
            <person name="Culley D."/>
            <person name="Crous P.W."/>
            <person name="Fauchery L."/>
            <person name="Girlanda M."/>
            <person name="Hayes R."/>
            <person name="Keri Z."/>
            <person name="LaButti K."/>
            <person name="Lipzen A."/>
            <person name="Lombard V."/>
            <person name="Magnuson J."/>
            <person name="Maillard F."/>
            <person name="Morin E."/>
            <person name="Murat C."/>
            <person name="Nolan M."/>
            <person name="Ohm R."/>
            <person name="Pangilinan J."/>
            <person name="Pereira M."/>
            <person name="Perotto S."/>
            <person name="Peter M."/>
            <person name="Riley R."/>
            <person name="Sitrit Y."/>
            <person name="Stielow B."/>
            <person name="Szollosi G."/>
            <person name="Zifcakova L."/>
            <person name="Stursova M."/>
            <person name="Spatafora J.W."/>
            <person name="Tedersoo L."/>
            <person name="Vaario L.-M."/>
            <person name="Yamada A."/>
            <person name="Yan M."/>
            <person name="Wang P."/>
            <person name="Xu J."/>
            <person name="Bruns T."/>
            <person name="Baldrian P."/>
            <person name="Vilgalys R."/>
            <person name="Henrissat B."/>
            <person name="Grigoriev I.V."/>
            <person name="Hibbett D."/>
            <person name="Nagy L.G."/>
            <person name="Martin F.M."/>
        </authorList>
    </citation>
    <scope>NUCLEOTIDE SEQUENCE</scope>
    <source>
        <strain evidence="11">Prilba</strain>
    </source>
</reference>
<keyword evidence="12" id="KW-1185">Reference proteome</keyword>
<evidence type="ECO:0000256" key="8">
    <source>
        <dbReference type="RuleBase" id="RU361215"/>
    </source>
</evidence>
<evidence type="ECO:0000313" key="12">
    <source>
        <dbReference type="Proteomes" id="UP000759537"/>
    </source>
</evidence>
<keyword evidence="4 7" id="KW-0833">Ubl conjugation pathway</keyword>
<dbReference type="PROSITE" id="PS52048">
    <property type="entry name" value="UCH_DOMAIN"/>
    <property type="match status" value="1"/>
</dbReference>
<proteinExistence type="inferred from homology"/>
<dbReference type="OrthoDB" id="1924260at2759"/>
<feature type="domain" description="UCH catalytic" evidence="10">
    <location>
        <begin position="9"/>
        <end position="228"/>
    </location>
</feature>
<gene>
    <name evidence="11" type="ORF">DFH94DRAFT_680566</name>
</gene>
<dbReference type="Proteomes" id="UP000759537">
    <property type="component" value="Unassembled WGS sequence"/>
</dbReference>
<dbReference type="GO" id="GO:0005737">
    <property type="term" value="C:cytoplasm"/>
    <property type="evidence" value="ECO:0007669"/>
    <property type="project" value="TreeGrafter"/>
</dbReference>
<dbReference type="GO" id="GO:0004843">
    <property type="term" value="F:cysteine-type deubiquitinase activity"/>
    <property type="evidence" value="ECO:0007669"/>
    <property type="project" value="UniProtKB-UniRule"/>
</dbReference>
<reference evidence="11" key="2">
    <citation type="journal article" date="2020" name="Nat. Commun.">
        <title>Large-scale genome sequencing of mycorrhizal fungi provides insights into the early evolution of symbiotic traits.</title>
        <authorList>
            <person name="Miyauchi S."/>
            <person name="Kiss E."/>
            <person name="Kuo A."/>
            <person name="Drula E."/>
            <person name="Kohler A."/>
            <person name="Sanchez-Garcia M."/>
            <person name="Morin E."/>
            <person name="Andreopoulos B."/>
            <person name="Barry K.W."/>
            <person name="Bonito G."/>
            <person name="Buee M."/>
            <person name="Carver A."/>
            <person name="Chen C."/>
            <person name="Cichocki N."/>
            <person name="Clum A."/>
            <person name="Culley D."/>
            <person name="Crous P.W."/>
            <person name="Fauchery L."/>
            <person name="Girlanda M."/>
            <person name="Hayes R.D."/>
            <person name="Keri Z."/>
            <person name="LaButti K."/>
            <person name="Lipzen A."/>
            <person name="Lombard V."/>
            <person name="Magnuson J."/>
            <person name="Maillard F."/>
            <person name="Murat C."/>
            <person name="Nolan M."/>
            <person name="Ohm R.A."/>
            <person name="Pangilinan J."/>
            <person name="Pereira M.F."/>
            <person name="Perotto S."/>
            <person name="Peter M."/>
            <person name="Pfister S."/>
            <person name="Riley R."/>
            <person name="Sitrit Y."/>
            <person name="Stielow J.B."/>
            <person name="Szollosi G."/>
            <person name="Zifcakova L."/>
            <person name="Stursova M."/>
            <person name="Spatafora J.W."/>
            <person name="Tedersoo L."/>
            <person name="Vaario L.M."/>
            <person name="Yamada A."/>
            <person name="Yan M."/>
            <person name="Wang P."/>
            <person name="Xu J."/>
            <person name="Bruns T."/>
            <person name="Baldrian P."/>
            <person name="Vilgalys R."/>
            <person name="Dunand C."/>
            <person name="Henrissat B."/>
            <person name="Grigoriev I.V."/>
            <person name="Hibbett D."/>
            <person name="Nagy L.G."/>
            <person name="Martin F.M."/>
        </authorList>
    </citation>
    <scope>NUCLEOTIDE SEQUENCE</scope>
    <source>
        <strain evidence="11">Prilba</strain>
    </source>
</reference>
<dbReference type="PANTHER" id="PTHR10589:SF16">
    <property type="entry name" value="UBIQUITIN CARBOXYL-TERMINAL HYDROLASE ISOZYME L5"/>
    <property type="match status" value="1"/>
</dbReference>
<dbReference type="InterPro" id="IPR038765">
    <property type="entry name" value="Papain-like_cys_pep_sf"/>
</dbReference>
<dbReference type="InterPro" id="IPR036959">
    <property type="entry name" value="Peptidase_C12_UCH_sf"/>
</dbReference>
<dbReference type="InterPro" id="IPR001578">
    <property type="entry name" value="Peptidase_C12_UCH"/>
</dbReference>
<evidence type="ECO:0000256" key="3">
    <source>
        <dbReference type="ARBA" id="ARBA00022670"/>
    </source>
</evidence>
<evidence type="ECO:0000256" key="5">
    <source>
        <dbReference type="ARBA" id="ARBA00022801"/>
    </source>
</evidence>
<protein>
    <recommendedName>
        <fullName evidence="8">Ubiquitin carboxyl-terminal hydrolase</fullName>
        <ecNumber evidence="8">3.4.19.12</ecNumber>
    </recommendedName>
</protein>
<dbReference type="Gene3D" id="3.40.532.10">
    <property type="entry name" value="Peptidase C12, ubiquitin carboxyl-terminal hydrolase"/>
    <property type="match status" value="1"/>
</dbReference>
<comment type="similarity">
    <text evidence="2 7 8">Belongs to the peptidase C12 family.</text>
</comment>
<evidence type="ECO:0000256" key="9">
    <source>
        <dbReference type="SAM" id="MobiDB-lite"/>
    </source>
</evidence>
<dbReference type="Pfam" id="PF01088">
    <property type="entry name" value="Peptidase_C12"/>
    <property type="match status" value="1"/>
</dbReference>
<keyword evidence="3 7" id="KW-0645">Protease</keyword>
<keyword evidence="6 7" id="KW-0788">Thiol protease</keyword>
<evidence type="ECO:0000256" key="2">
    <source>
        <dbReference type="ARBA" id="ARBA00009326"/>
    </source>
</evidence>
<dbReference type="Pfam" id="PF18031">
    <property type="entry name" value="UCH_C"/>
    <property type="match status" value="1"/>
</dbReference>
<feature type="site" description="Important for enzyme activity" evidence="7">
    <location>
        <position position="180"/>
    </location>
</feature>
<dbReference type="AlphaFoldDB" id="A0A9P5MZ83"/>
<dbReference type="EMBL" id="WHVB01000005">
    <property type="protein sequence ID" value="KAF8482495.1"/>
    <property type="molecule type" value="Genomic_DNA"/>
</dbReference>
<feature type="region of interest" description="Disordered" evidence="9">
    <location>
        <begin position="301"/>
        <end position="323"/>
    </location>
</feature>
<dbReference type="SUPFAM" id="SSF54001">
    <property type="entry name" value="Cysteine proteinases"/>
    <property type="match status" value="1"/>
</dbReference>
<feature type="site" description="Transition state stabilizer" evidence="7">
    <location>
        <position position="84"/>
    </location>
</feature>
<feature type="active site" description="Nucleophile" evidence="7">
    <location>
        <position position="90"/>
    </location>
</feature>
<comment type="catalytic activity">
    <reaction evidence="1 7 8">
        <text>Thiol-dependent hydrolysis of ester, thioester, amide, peptide and isopeptide bonds formed by the C-terminal Gly of ubiquitin (a 76-residue protein attached to proteins as an intracellular targeting signal).</text>
        <dbReference type="EC" id="3.4.19.12"/>
    </reaction>
</comment>
<evidence type="ECO:0000256" key="4">
    <source>
        <dbReference type="ARBA" id="ARBA00022786"/>
    </source>
</evidence>
<dbReference type="Gene3D" id="1.20.58.860">
    <property type="match status" value="1"/>
</dbReference>
<dbReference type="GO" id="GO:0006511">
    <property type="term" value="P:ubiquitin-dependent protein catabolic process"/>
    <property type="evidence" value="ECO:0007669"/>
    <property type="project" value="UniProtKB-UniRule"/>
</dbReference>
<feature type="active site" description="Proton donor" evidence="7">
    <location>
        <position position="165"/>
    </location>
</feature>
<evidence type="ECO:0000256" key="7">
    <source>
        <dbReference type="PROSITE-ProRule" id="PRU01393"/>
    </source>
</evidence>
<organism evidence="11 12">
    <name type="scientific">Russula ochroleuca</name>
    <dbReference type="NCBI Taxonomy" id="152965"/>
    <lineage>
        <taxon>Eukaryota</taxon>
        <taxon>Fungi</taxon>
        <taxon>Dikarya</taxon>
        <taxon>Basidiomycota</taxon>
        <taxon>Agaricomycotina</taxon>
        <taxon>Agaricomycetes</taxon>
        <taxon>Russulales</taxon>
        <taxon>Russulaceae</taxon>
        <taxon>Russula</taxon>
    </lineage>
</organism>
<evidence type="ECO:0000259" key="10">
    <source>
        <dbReference type="PROSITE" id="PS52048"/>
    </source>
</evidence>
<dbReference type="EC" id="3.4.19.12" evidence="8"/>
<name>A0A9P5MZ83_9AGAM</name>
<evidence type="ECO:0000256" key="1">
    <source>
        <dbReference type="ARBA" id="ARBA00000707"/>
    </source>
</evidence>
<sequence>MSGDDDSSGWQLTESDPGVFTELLKSLGVPLVVDDLYSLDPASLEPFQPVRALIFLFKWLPGTGEPESTGGAYDVAFPGFFANQVVQNACATLAVLNALGNIPDLTAGPELQQLLSFSAGMDPQTRGLAVTSADWLRAAHNALSPPSAISLDGLDLPKTAEDAYHFIVYLPVLGSVYELDGLKQSPITHGPYEEDGEGWIARARGVIEARIATYPAGSLEFSLLALHDDPFPTLETQLADAQSAGDGAREAELAQRLADELAKRERWAFENSLRRHNYVGMIHSLALALAKAGRLDAAANGARTAMRKRIEERRKKRQPMDED</sequence>
<evidence type="ECO:0000256" key="6">
    <source>
        <dbReference type="ARBA" id="ARBA00022807"/>
    </source>
</evidence>
<dbReference type="InterPro" id="IPR041507">
    <property type="entry name" value="UCH_C"/>
</dbReference>
<comment type="caution">
    <text evidence="11">The sequence shown here is derived from an EMBL/GenBank/DDBJ whole genome shotgun (WGS) entry which is preliminary data.</text>
</comment>
<evidence type="ECO:0000313" key="11">
    <source>
        <dbReference type="EMBL" id="KAF8482495.1"/>
    </source>
</evidence>
<dbReference type="PANTHER" id="PTHR10589">
    <property type="entry name" value="UBIQUITIN CARBOXYL-TERMINAL HYDROLASE"/>
    <property type="match status" value="1"/>
</dbReference>
<dbReference type="GO" id="GO:0016579">
    <property type="term" value="P:protein deubiquitination"/>
    <property type="evidence" value="ECO:0007669"/>
    <property type="project" value="TreeGrafter"/>
</dbReference>